<comment type="caution">
    <text evidence="1">The sequence shown here is derived from an EMBL/GenBank/DDBJ whole genome shotgun (WGS) entry which is preliminary data.</text>
</comment>
<evidence type="ECO:0000313" key="1">
    <source>
        <dbReference type="EMBL" id="CAG8533886.1"/>
    </source>
</evidence>
<dbReference type="Proteomes" id="UP000789920">
    <property type="component" value="Unassembled WGS sequence"/>
</dbReference>
<dbReference type="EMBL" id="CAJVQC010003917">
    <property type="protein sequence ID" value="CAG8533886.1"/>
    <property type="molecule type" value="Genomic_DNA"/>
</dbReference>
<accession>A0ACA9LLV4</accession>
<name>A0ACA9LLV4_9GLOM</name>
<organism evidence="1 2">
    <name type="scientific">Racocetra persica</name>
    <dbReference type="NCBI Taxonomy" id="160502"/>
    <lineage>
        <taxon>Eukaryota</taxon>
        <taxon>Fungi</taxon>
        <taxon>Fungi incertae sedis</taxon>
        <taxon>Mucoromycota</taxon>
        <taxon>Glomeromycotina</taxon>
        <taxon>Glomeromycetes</taxon>
        <taxon>Diversisporales</taxon>
        <taxon>Gigasporaceae</taxon>
        <taxon>Racocetra</taxon>
    </lineage>
</organism>
<feature type="non-terminal residue" evidence="1">
    <location>
        <position position="1"/>
    </location>
</feature>
<proteinExistence type="predicted"/>
<sequence length="181" mass="21194">EESRFTGQKSVDYEERSCSNKFGNYFDAFWTNNQYYHYYQQPPLQSQNHLNSCDISLPSPKTPIPVDNHKVMKCFEQNESTLSKGKVNNNDVKMVDTLKKTEPVKITESVKKNNLEEKTELTAKVEQTNLRKQINNRSRESGFEKYRNLVKNRHGIPFFIVREDAPNLSEIQRVALELLFL</sequence>
<reference evidence="1" key="1">
    <citation type="submission" date="2021-06" db="EMBL/GenBank/DDBJ databases">
        <authorList>
            <person name="Kallberg Y."/>
            <person name="Tangrot J."/>
            <person name="Rosling A."/>
        </authorList>
    </citation>
    <scope>NUCLEOTIDE SEQUENCE</scope>
    <source>
        <strain evidence="1">MA461A</strain>
    </source>
</reference>
<keyword evidence="2" id="KW-1185">Reference proteome</keyword>
<protein>
    <submittedName>
        <fullName evidence="1">22881_t:CDS:1</fullName>
    </submittedName>
</protein>
<evidence type="ECO:0000313" key="2">
    <source>
        <dbReference type="Proteomes" id="UP000789920"/>
    </source>
</evidence>
<gene>
    <name evidence="1" type="ORF">RPERSI_LOCUS3260</name>
</gene>